<protein>
    <submittedName>
        <fullName evidence="8">Cft2 family RNA processing exonuclease</fullName>
    </submittedName>
</protein>
<dbReference type="GO" id="GO:0004521">
    <property type="term" value="F:RNA endonuclease activity"/>
    <property type="evidence" value="ECO:0007669"/>
    <property type="project" value="TreeGrafter"/>
</dbReference>
<comment type="catalytic activity">
    <reaction evidence="2">
        <text>3',5'-cyclic CMP + H2O = CMP + H(+)</text>
        <dbReference type="Rhea" id="RHEA:72675"/>
        <dbReference type="ChEBI" id="CHEBI:15377"/>
        <dbReference type="ChEBI" id="CHEBI:15378"/>
        <dbReference type="ChEBI" id="CHEBI:58003"/>
        <dbReference type="ChEBI" id="CHEBI:60377"/>
    </reaction>
    <physiologicalReaction direction="left-to-right" evidence="2">
        <dbReference type="Rhea" id="RHEA:72676"/>
    </physiologicalReaction>
</comment>
<feature type="domain" description="Metallo-beta-lactamase" evidence="6">
    <location>
        <begin position="14"/>
        <end position="210"/>
    </location>
</feature>
<comment type="catalytic activity">
    <reaction evidence="4">
        <text>3',5'-cyclic UMP + H2O = UMP + H(+)</text>
        <dbReference type="Rhea" id="RHEA:70575"/>
        <dbReference type="ChEBI" id="CHEBI:15377"/>
        <dbReference type="ChEBI" id="CHEBI:15378"/>
        <dbReference type="ChEBI" id="CHEBI:57865"/>
        <dbReference type="ChEBI" id="CHEBI:184387"/>
    </reaction>
    <physiologicalReaction direction="left-to-right" evidence="4">
        <dbReference type="Rhea" id="RHEA:70576"/>
    </physiologicalReaction>
</comment>
<dbReference type="EMBL" id="JAVDTR010000008">
    <property type="protein sequence ID" value="MDR6724798.1"/>
    <property type="molecule type" value="Genomic_DNA"/>
</dbReference>
<evidence type="ECO:0000256" key="4">
    <source>
        <dbReference type="ARBA" id="ARBA00048505"/>
    </source>
</evidence>
<organism evidence="8 9">
    <name type="scientific">Paenibacillus amylolyticus</name>
    <dbReference type="NCBI Taxonomy" id="1451"/>
    <lineage>
        <taxon>Bacteria</taxon>
        <taxon>Bacillati</taxon>
        <taxon>Bacillota</taxon>
        <taxon>Bacilli</taxon>
        <taxon>Bacillales</taxon>
        <taxon>Paenibacillaceae</taxon>
        <taxon>Paenibacillus</taxon>
    </lineage>
</organism>
<dbReference type="SMART" id="SM01027">
    <property type="entry name" value="Beta-Casp"/>
    <property type="match status" value="1"/>
</dbReference>
<evidence type="ECO:0000256" key="5">
    <source>
        <dbReference type="SAM" id="MobiDB-lite"/>
    </source>
</evidence>
<dbReference type="PANTHER" id="PTHR11203">
    <property type="entry name" value="CLEAVAGE AND POLYADENYLATION SPECIFICITY FACTOR FAMILY MEMBER"/>
    <property type="match status" value="1"/>
</dbReference>
<accession>A0AAP5H4W8</accession>
<gene>
    <name evidence="8" type="ORF">J2W91_003266</name>
</gene>
<dbReference type="InterPro" id="IPR001279">
    <property type="entry name" value="Metallo-B-lactamas"/>
</dbReference>
<dbReference type="GO" id="GO:0004527">
    <property type="term" value="F:exonuclease activity"/>
    <property type="evidence" value="ECO:0007669"/>
    <property type="project" value="UniProtKB-KW"/>
</dbReference>
<dbReference type="Proteomes" id="UP001254832">
    <property type="component" value="Unassembled WGS sequence"/>
</dbReference>
<dbReference type="Gene3D" id="3.60.15.10">
    <property type="entry name" value="Ribonuclease Z/Hydroxyacylglutathione hydrolase-like"/>
    <property type="match status" value="1"/>
</dbReference>
<dbReference type="InterPro" id="IPR036866">
    <property type="entry name" value="RibonucZ/Hydroxyglut_hydro"/>
</dbReference>
<sequence length="553" mass="62248">MIKLNVWGGAGEHGRSAYLLSGSTQRLLLDCGVKKGGAGEYPLLDQEIVPQLNAVLLSHAHEDHSVAIPLLYNLGYQGEVWTTRETREQLDTYFKAWRSNTERAGYAVPYEESDVQSIRYRYLEQEAACGVWFELIPGVCAIWGRTGHLAGSVWFAIEMEDQRIFYSGDYTSESMLLQEDDPLETLRGASGLYSTQRSKPKRSRVDHTALRSNIAMGQEVEFAGGQRVNVSTAASFGELEQPVVSSLAYGSVAMDDKQSMNWRSAPAPKAAEAVAPNKSRTLPIQSMQPWGEMLDLAIMDAAYGTDRDTQADKLQQLDHAIRETIARGGKVLLPMPVVGRGQEIMLWAEQQYPGIPLFVEQGLMKGMEQLLHSPYWLRENEVSNKRSLTEAITECLNGSRWQTPVTQEEREQLLKQHTASLWFIPDGMMQSALARWYYSQLAEDQNNMVLLTGHVSEGTYADQLSQAPEEHGKCEVRKVRYKVHQGWLDVERMIRKLPARHTILVHTNREETDKLRDHLLSEDTLSQARLNEGEGTMPDQMIHSLSPGDELVV</sequence>
<name>A0AAP5H4W8_PAEAM</name>
<keyword evidence="1" id="KW-0378">Hydrolase</keyword>
<comment type="function">
    <text evidence="3">Counteracts the endogenous Pycsar antiviral defense system. Phosphodiesterase that enables metal-dependent hydrolysis of host cyclic nucleotide Pycsar defense signals such as cCMP and cUMP.</text>
</comment>
<evidence type="ECO:0000259" key="7">
    <source>
        <dbReference type="SMART" id="SM01027"/>
    </source>
</evidence>
<dbReference type="SMART" id="SM00849">
    <property type="entry name" value="Lactamase_B"/>
    <property type="match status" value="1"/>
</dbReference>
<keyword evidence="8" id="KW-0269">Exonuclease</keyword>
<dbReference type="Gene3D" id="3.40.50.10890">
    <property type="match status" value="1"/>
</dbReference>
<feature type="region of interest" description="Disordered" evidence="5">
    <location>
        <begin position="531"/>
        <end position="553"/>
    </location>
</feature>
<dbReference type="Pfam" id="PF10996">
    <property type="entry name" value="Beta-Casp"/>
    <property type="match status" value="1"/>
</dbReference>
<evidence type="ECO:0000313" key="9">
    <source>
        <dbReference type="Proteomes" id="UP001254832"/>
    </source>
</evidence>
<dbReference type="PANTHER" id="PTHR11203:SF37">
    <property type="entry name" value="INTEGRATOR COMPLEX SUBUNIT 11"/>
    <property type="match status" value="1"/>
</dbReference>
<comment type="caution">
    <text evidence="8">The sequence shown here is derived from an EMBL/GenBank/DDBJ whole genome shotgun (WGS) entry which is preliminary data.</text>
</comment>
<evidence type="ECO:0000313" key="8">
    <source>
        <dbReference type="EMBL" id="MDR6724798.1"/>
    </source>
</evidence>
<dbReference type="InterPro" id="IPR050698">
    <property type="entry name" value="MBL"/>
</dbReference>
<proteinExistence type="predicted"/>
<reference evidence="8" key="1">
    <citation type="submission" date="2023-07" db="EMBL/GenBank/DDBJ databases">
        <title>Sorghum-associated microbial communities from plants grown in Nebraska, USA.</title>
        <authorList>
            <person name="Schachtman D."/>
        </authorList>
    </citation>
    <scope>NUCLEOTIDE SEQUENCE</scope>
    <source>
        <strain evidence="8">BE80</strain>
    </source>
</reference>
<keyword evidence="8" id="KW-0540">Nuclease</keyword>
<evidence type="ECO:0000259" key="6">
    <source>
        <dbReference type="SMART" id="SM00849"/>
    </source>
</evidence>
<dbReference type="SUPFAM" id="SSF56281">
    <property type="entry name" value="Metallo-hydrolase/oxidoreductase"/>
    <property type="match status" value="2"/>
</dbReference>
<feature type="domain" description="Beta-Casp" evidence="7">
    <location>
        <begin position="341"/>
        <end position="464"/>
    </location>
</feature>
<dbReference type="AlphaFoldDB" id="A0AAP5H4W8"/>
<dbReference type="Pfam" id="PF12706">
    <property type="entry name" value="Lactamase_B_2"/>
    <property type="match status" value="1"/>
</dbReference>
<dbReference type="InterPro" id="IPR022712">
    <property type="entry name" value="Beta_Casp"/>
</dbReference>
<evidence type="ECO:0000256" key="2">
    <source>
        <dbReference type="ARBA" id="ARBA00034221"/>
    </source>
</evidence>
<evidence type="ECO:0000256" key="3">
    <source>
        <dbReference type="ARBA" id="ARBA00034301"/>
    </source>
</evidence>
<dbReference type="RefSeq" id="WP_310141463.1">
    <property type="nucleotide sequence ID" value="NZ_JAVDTR010000008.1"/>
</dbReference>
<evidence type="ECO:0000256" key="1">
    <source>
        <dbReference type="ARBA" id="ARBA00022801"/>
    </source>
</evidence>